<keyword evidence="1" id="KW-0677">Repeat</keyword>
<comment type="caution">
    <text evidence="3">The sequence shown here is derived from an EMBL/GenBank/DDBJ whole genome shotgun (WGS) entry which is preliminary data.</text>
</comment>
<dbReference type="InterPro" id="IPR052025">
    <property type="entry name" value="Xyloglucanase_GH74"/>
</dbReference>
<reference evidence="3" key="2">
    <citation type="submission" date="2023-01" db="EMBL/GenBank/DDBJ databases">
        <title>Draft genome sequence of Agaribacter marinus strain NBRC 110023.</title>
        <authorList>
            <person name="Sun Q."/>
            <person name="Mori K."/>
        </authorList>
    </citation>
    <scope>NUCLEOTIDE SEQUENCE</scope>
    <source>
        <strain evidence="3">NBRC 110023</strain>
    </source>
</reference>
<evidence type="ECO:0000259" key="2">
    <source>
        <dbReference type="Pfam" id="PF15902"/>
    </source>
</evidence>
<gene>
    <name evidence="3" type="ORF">GCM10007852_25000</name>
</gene>
<dbReference type="PANTHER" id="PTHR43739:SF5">
    <property type="entry name" value="EXO-ALPHA-SIALIDASE"/>
    <property type="match status" value="1"/>
</dbReference>
<dbReference type="CDD" id="cd15482">
    <property type="entry name" value="Sialidase_non-viral"/>
    <property type="match status" value="2"/>
</dbReference>
<keyword evidence="4" id="KW-1185">Reference proteome</keyword>
<evidence type="ECO:0000313" key="4">
    <source>
        <dbReference type="Proteomes" id="UP001156601"/>
    </source>
</evidence>
<reference evidence="3" key="1">
    <citation type="journal article" date="2014" name="Int. J. Syst. Evol. Microbiol.">
        <title>Complete genome sequence of Corynebacterium casei LMG S-19264T (=DSM 44701T), isolated from a smear-ripened cheese.</title>
        <authorList>
            <consortium name="US DOE Joint Genome Institute (JGI-PGF)"/>
            <person name="Walter F."/>
            <person name="Albersmeier A."/>
            <person name="Kalinowski J."/>
            <person name="Ruckert C."/>
        </authorList>
    </citation>
    <scope>NUCLEOTIDE SEQUENCE</scope>
    <source>
        <strain evidence="3">NBRC 110023</strain>
    </source>
</reference>
<dbReference type="RefSeq" id="WP_284217941.1">
    <property type="nucleotide sequence ID" value="NZ_BSOT01000006.1"/>
</dbReference>
<name>A0AA37SXG3_9ALTE</name>
<dbReference type="Proteomes" id="UP001156601">
    <property type="component" value="Unassembled WGS sequence"/>
</dbReference>
<sequence>MRIFQFSVVCSFSAILTACVAGQDVKQDRPIEQAASQISSSNVAYFKTLKNERVDSDPIVQWQNIGPGMSGYNEELWLHPADANVMFMAPDMHVAYGSWDAGNSWQSIQDHDELGQLMKRVLDIEFSRQNPNYAVALDWNGWVYESVNQGKNWSKLAELSPSYKQYGVDPYDPLAFKKGWYDEQIGMRLSDLAIDPNDDNIWYVGAGDFWNVKENHRSLKKPHGNILTYADYGYILKSIDRGRTWQKISKGFPDNLDVGEIIVNPLNSEHVIMMSNHGLMHSHDAGLNWETKANGLPHNMPRDLSYYFDKASGEFILYLIDQTQYHADGKSITSSGGIYQSVDAGLSWQDITGNLAFDLSQVSYPAEIWRYYRAIGHWLGIGTDKARKQFPTLPTNILPVFNRIAINPNDKNEIYVSYNKKHDRTFGPGEAWRSLDGGKTWNVVARHGKYWLSDKDAEYWASRNNPSDANVEFSHVQAYMDDHEEMEGNRLLEVNAKGEVFLSIAQQTHKSVDKGKTWQQVDDVETAPNSDVWIGRGNSDLPGRIMLLDTGIQHRRLLTSGEHGVWETVPLANDNNPQAVALRQIEGQAQVDGMYSISTIAVHPDDPNTMYIMAWRQAHKGQLRRSTDGGKTWQNISTVLETSTERNNRDGKIIQGPPGMLPASNSLLIDPSNPDTMFFVNERDAFSEIYRAPRREPTKGGYGFMKSEDGGLTWKVSNNGFNKTTSLRRLALDPLNSQVIYAAATGNNGGLYKTIDQGEHWKKISLPKQIKSVNNIYIDKQTNEMFISTGRFYEGNNEEGGAWRSADKGKTWHKFFDAPMVLQIETSPVDPNILLLNTGSQMRMDRQFMNPGLYLSQDNGKRWKKINTNLANSDKIIDAKPDPHNRHLLWASGWGSGWYVGYIDGANNEPWFTSK</sequence>
<organism evidence="3 4">
    <name type="scientific">Agaribacter marinus</name>
    <dbReference type="NCBI Taxonomy" id="1431249"/>
    <lineage>
        <taxon>Bacteria</taxon>
        <taxon>Pseudomonadati</taxon>
        <taxon>Pseudomonadota</taxon>
        <taxon>Gammaproteobacteria</taxon>
        <taxon>Alteromonadales</taxon>
        <taxon>Alteromonadaceae</taxon>
        <taxon>Agaribacter</taxon>
    </lineage>
</organism>
<feature type="domain" description="Sortilin N-terminal" evidence="2">
    <location>
        <begin position="706"/>
        <end position="815"/>
    </location>
</feature>
<dbReference type="Gene3D" id="2.130.10.10">
    <property type="entry name" value="YVTN repeat-like/Quinoprotein amine dehydrogenase"/>
    <property type="match status" value="4"/>
</dbReference>
<dbReference type="InterPro" id="IPR031778">
    <property type="entry name" value="Sortilin_N"/>
</dbReference>
<dbReference type="EMBL" id="BSOT01000006">
    <property type="protein sequence ID" value="GLR71592.1"/>
    <property type="molecule type" value="Genomic_DNA"/>
</dbReference>
<dbReference type="SUPFAM" id="SSF110296">
    <property type="entry name" value="Oligoxyloglucan reducing end-specific cellobiohydrolase"/>
    <property type="match status" value="2"/>
</dbReference>
<dbReference type="AlphaFoldDB" id="A0AA37SXG3"/>
<proteinExistence type="predicted"/>
<dbReference type="GO" id="GO:0010411">
    <property type="term" value="P:xyloglucan metabolic process"/>
    <property type="evidence" value="ECO:0007669"/>
    <property type="project" value="TreeGrafter"/>
</dbReference>
<dbReference type="InterPro" id="IPR015943">
    <property type="entry name" value="WD40/YVTN_repeat-like_dom_sf"/>
</dbReference>
<dbReference type="Pfam" id="PF15902">
    <property type="entry name" value="Sortilin-Vps10"/>
    <property type="match status" value="1"/>
</dbReference>
<evidence type="ECO:0000256" key="1">
    <source>
        <dbReference type="ARBA" id="ARBA00022737"/>
    </source>
</evidence>
<accession>A0AA37SXG3</accession>
<dbReference type="PROSITE" id="PS51257">
    <property type="entry name" value="PROKAR_LIPOPROTEIN"/>
    <property type="match status" value="1"/>
</dbReference>
<dbReference type="InterPro" id="IPR036278">
    <property type="entry name" value="Sialidase_sf"/>
</dbReference>
<evidence type="ECO:0000313" key="3">
    <source>
        <dbReference type="EMBL" id="GLR71592.1"/>
    </source>
</evidence>
<protein>
    <recommendedName>
        <fullName evidence="2">Sortilin N-terminal domain-containing protein</fullName>
    </recommendedName>
</protein>
<dbReference type="PANTHER" id="PTHR43739">
    <property type="entry name" value="XYLOGLUCANASE (EUROFUNG)"/>
    <property type="match status" value="1"/>
</dbReference>
<dbReference type="SUPFAM" id="SSF50939">
    <property type="entry name" value="Sialidases"/>
    <property type="match status" value="1"/>
</dbReference>